<evidence type="ECO:0000256" key="2">
    <source>
        <dbReference type="SAM" id="MobiDB-lite"/>
    </source>
</evidence>
<evidence type="ECO:0000313" key="6">
    <source>
        <dbReference type="Proteomes" id="UP000185478"/>
    </source>
</evidence>
<name>A0A1L7CHF5_9CORY</name>
<dbReference type="KEGG" id="caqu:CAQU_08990"/>
<keyword evidence="6" id="KW-1185">Reference proteome</keyword>
<feature type="domain" description="TPM" evidence="4">
    <location>
        <begin position="54"/>
        <end position="167"/>
    </location>
</feature>
<reference evidence="5 6" key="1">
    <citation type="submission" date="2014-08" db="EMBL/GenBank/DDBJ databases">
        <title>Complete genome sequence of Corynebacterium aquilae S-613T(T) (=DSM 44791(T)), isolated from the choana of a healthy golden eagle.</title>
        <authorList>
            <person name="Ruckert C."/>
            <person name="Albersmeier A."/>
            <person name="Winkler A."/>
            <person name="Kalinowski J."/>
        </authorList>
    </citation>
    <scope>NUCLEOTIDE SEQUENCE [LARGE SCALE GENOMIC DNA]</scope>
    <source>
        <strain evidence="5 6">S-613</strain>
    </source>
</reference>
<dbReference type="Gene3D" id="3.10.310.50">
    <property type="match status" value="1"/>
</dbReference>
<dbReference type="AlphaFoldDB" id="A0A1L7CHF5"/>
<dbReference type="STRING" id="1431546.CAQU_08990"/>
<dbReference type="Pfam" id="PF04536">
    <property type="entry name" value="TPM_phosphatase"/>
    <property type="match status" value="1"/>
</dbReference>
<proteinExistence type="predicted"/>
<evidence type="ECO:0000313" key="5">
    <source>
        <dbReference type="EMBL" id="APT85183.1"/>
    </source>
</evidence>
<keyword evidence="1" id="KW-0175">Coiled coil</keyword>
<feature type="chain" id="PRO_5038477439" description="TPM domain-containing protein" evidence="3">
    <location>
        <begin position="24"/>
        <end position="684"/>
    </location>
</feature>
<protein>
    <recommendedName>
        <fullName evidence="4">TPM domain-containing protein</fullName>
    </recommendedName>
</protein>
<dbReference type="RefSeq" id="WP_075726977.1">
    <property type="nucleotide sequence ID" value="NZ_CP009245.1"/>
</dbReference>
<dbReference type="Proteomes" id="UP000185478">
    <property type="component" value="Chromosome"/>
</dbReference>
<feature type="signal peptide" evidence="3">
    <location>
        <begin position="1"/>
        <end position="23"/>
    </location>
</feature>
<feature type="coiled-coil region" evidence="1">
    <location>
        <begin position="443"/>
        <end position="470"/>
    </location>
</feature>
<organism evidence="5 6">
    <name type="scientific">Corynebacterium aquilae DSM 44791</name>
    <dbReference type="NCBI Taxonomy" id="1431546"/>
    <lineage>
        <taxon>Bacteria</taxon>
        <taxon>Bacillati</taxon>
        <taxon>Actinomycetota</taxon>
        <taxon>Actinomycetes</taxon>
        <taxon>Mycobacteriales</taxon>
        <taxon>Corynebacteriaceae</taxon>
        <taxon>Corynebacterium</taxon>
    </lineage>
</organism>
<evidence type="ECO:0000259" key="4">
    <source>
        <dbReference type="Pfam" id="PF04536"/>
    </source>
</evidence>
<sequence length="684" mass="71975">MNATFVGRSFLLSVACAAAPALALGMGVGPLAASAQAADVAVVAAAPTLLTDAVNDEAGVLSADEKSQLEDVIKQVQLEKHLKLFVVFEPSFDGMTGAQYADAVFAANKGDNVAVFAVSPEERLYGVAVAENGKTQPYKDAIDDAVYPYLVDRQWFDAAMAAAKAMEGSGSSGSGSASTSGGGSDSGAGWLAAAGLGTAAAIGGGVAYSKRNKKKNEQRQVVAARELDPTDPESLDLVELPVLERAAHNEMVSTDEAIRGAEEELRLAQGEFGAERTAAFARRIKSARSMHNSYLTQLNELSRKQHVTEVEQRALYADIVQHCNATDKELLAQAEEFTQMRNLLINAPERLDELTRSSVGLLNRLDGARTTMERLEQTYDSRQLTSIKDNTDLAKAHLERADQAIDQGRALAARPAGQQAGLVPAIRTAENALNQADLLLSGIEHADDNIRTAQAQLASLAAEVRAELDEVPQWLNTGGEHVDALREAQQAGQSAMQVFDATGASDPLGAYTALMEADAKLDAALDSVKARASELSRERQVCERLMESAATLLRSAEDLISTRGNVIGTRARTALAAGDQALAQARGAYNEQNFRRGSAFADQARQQADQAIKLAQRDIDEHNDRQRRRNSGGSGDFITGMIVGGLLDGGRGGFSGGFGGGGFGGGFGGGGGWTGGSSSTGGSF</sequence>
<gene>
    <name evidence="5" type="ORF">CAQU_08990</name>
</gene>
<accession>A0A1L7CHF5</accession>
<keyword evidence="3" id="KW-0732">Signal</keyword>
<dbReference type="EMBL" id="CP009245">
    <property type="protein sequence ID" value="APT85183.1"/>
    <property type="molecule type" value="Genomic_DNA"/>
</dbReference>
<evidence type="ECO:0000256" key="1">
    <source>
        <dbReference type="SAM" id="Coils"/>
    </source>
</evidence>
<evidence type="ECO:0000256" key="3">
    <source>
        <dbReference type="SAM" id="SignalP"/>
    </source>
</evidence>
<feature type="region of interest" description="Disordered" evidence="2">
    <location>
        <begin position="617"/>
        <end position="636"/>
    </location>
</feature>
<dbReference type="InterPro" id="IPR007621">
    <property type="entry name" value="TPM_dom"/>
</dbReference>